<keyword evidence="1" id="KW-0472">Membrane</keyword>
<evidence type="ECO:0000313" key="2">
    <source>
        <dbReference type="EMBL" id="MBO1323030.1"/>
    </source>
</evidence>
<evidence type="ECO:0000313" key="3">
    <source>
        <dbReference type="Proteomes" id="UP000664417"/>
    </source>
</evidence>
<evidence type="ECO:0000256" key="1">
    <source>
        <dbReference type="SAM" id="Phobius"/>
    </source>
</evidence>
<proteinExistence type="predicted"/>
<feature type="transmembrane region" description="Helical" evidence="1">
    <location>
        <begin position="210"/>
        <end position="229"/>
    </location>
</feature>
<accession>A0A8J7QQK4</accession>
<keyword evidence="3" id="KW-1185">Reference proteome</keyword>
<name>A0A8J7QQK4_9BACT</name>
<dbReference type="AlphaFoldDB" id="A0A8J7QQK4"/>
<organism evidence="2 3">
    <name type="scientific">Acanthopleuribacter pedis</name>
    <dbReference type="NCBI Taxonomy" id="442870"/>
    <lineage>
        <taxon>Bacteria</taxon>
        <taxon>Pseudomonadati</taxon>
        <taxon>Acidobacteriota</taxon>
        <taxon>Holophagae</taxon>
        <taxon>Acanthopleuribacterales</taxon>
        <taxon>Acanthopleuribacteraceae</taxon>
        <taxon>Acanthopleuribacter</taxon>
    </lineage>
</organism>
<keyword evidence="1" id="KW-0812">Transmembrane</keyword>
<protein>
    <submittedName>
        <fullName evidence="2">Uncharacterized protein</fullName>
    </submittedName>
</protein>
<keyword evidence="1" id="KW-1133">Transmembrane helix</keyword>
<dbReference type="RefSeq" id="WP_207863002.1">
    <property type="nucleotide sequence ID" value="NZ_JAFREP010000047.1"/>
</dbReference>
<dbReference type="EMBL" id="JAFREP010000047">
    <property type="protein sequence ID" value="MBO1323030.1"/>
    <property type="molecule type" value="Genomic_DNA"/>
</dbReference>
<sequence length="363" mass="40874">MTVQETSWLWIDRDGWRMLGRVEAGSFVGLPEQATLTALLDGVVEGPTTVVLSPRWVFTFSLDADSEVTALEAASSRFGLAPGAWRFCETATPTSRRVAALHPDWTAVFEHWQRRFPGLLTLNLAPLRVPPAALSTHRYQLDQTLYTLECDAEGYVSAATLTGEAGEGQARFPDYRDPALWAEWTWQRVESPAERTWQRLTTALVRLRRGLLVAALVSLAAWGVAAFALRQLDRHIAADQRFLADHQREADTIRRIQEVGTNHWHTLRAKRDFSRQTAPIANDLAVMANLAEGRPLRWSRLSRRDKTFSLVVTGQSMAELLDYADALRALPRLEQVVVEELQSQTRLGRGDGELQIRLEGRVR</sequence>
<dbReference type="Proteomes" id="UP000664417">
    <property type="component" value="Unassembled WGS sequence"/>
</dbReference>
<reference evidence="2" key="1">
    <citation type="submission" date="2021-03" db="EMBL/GenBank/DDBJ databases">
        <authorList>
            <person name="Wang G."/>
        </authorList>
    </citation>
    <scope>NUCLEOTIDE SEQUENCE</scope>
    <source>
        <strain evidence="2">KCTC 12899</strain>
    </source>
</reference>
<comment type="caution">
    <text evidence="2">The sequence shown here is derived from an EMBL/GenBank/DDBJ whole genome shotgun (WGS) entry which is preliminary data.</text>
</comment>
<gene>
    <name evidence="2" type="ORF">J3U88_31480</name>
</gene>